<dbReference type="EMBL" id="KZ613965">
    <property type="protein sequence ID" value="PMD30825.1"/>
    <property type="molecule type" value="Genomic_DNA"/>
</dbReference>
<name>A0A2J6QX45_HYAVF</name>
<reference evidence="1 2" key="1">
    <citation type="submission" date="2016-04" db="EMBL/GenBank/DDBJ databases">
        <title>A degradative enzymes factory behind the ericoid mycorrhizal symbiosis.</title>
        <authorList>
            <consortium name="DOE Joint Genome Institute"/>
            <person name="Martino E."/>
            <person name="Morin E."/>
            <person name="Grelet G."/>
            <person name="Kuo A."/>
            <person name="Kohler A."/>
            <person name="Daghino S."/>
            <person name="Barry K."/>
            <person name="Choi C."/>
            <person name="Cichocki N."/>
            <person name="Clum A."/>
            <person name="Copeland A."/>
            <person name="Hainaut M."/>
            <person name="Haridas S."/>
            <person name="Labutti K."/>
            <person name="Lindquist E."/>
            <person name="Lipzen A."/>
            <person name="Khouja H.-R."/>
            <person name="Murat C."/>
            <person name="Ohm R."/>
            <person name="Olson A."/>
            <person name="Spatafora J."/>
            <person name="Veneault-Fourrey C."/>
            <person name="Henrissat B."/>
            <person name="Grigoriev I."/>
            <person name="Martin F."/>
            <person name="Perotto S."/>
        </authorList>
    </citation>
    <scope>NUCLEOTIDE SEQUENCE [LARGE SCALE GENOMIC DNA]</scope>
    <source>
        <strain evidence="1 2">F</strain>
    </source>
</reference>
<gene>
    <name evidence="1" type="ORF">L207DRAFT_519929</name>
</gene>
<dbReference type="Proteomes" id="UP000235786">
    <property type="component" value="Unassembled WGS sequence"/>
</dbReference>
<accession>A0A2J6QX45</accession>
<proteinExistence type="predicted"/>
<dbReference type="AlphaFoldDB" id="A0A2J6QX45"/>
<evidence type="ECO:0000313" key="2">
    <source>
        <dbReference type="Proteomes" id="UP000235786"/>
    </source>
</evidence>
<dbReference type="OrthoDB" id="3562925at2759"/>
<keyword evidence="2" id="KW-1185">Reference proteome</keyword>
<organism evidence="1 2">
    <name type="scientific">Hyaloscypha variabilis (strain UAMH 11265 / GT02V1 / F)</name>
    <name type="common">Meliniomyces variabilis</name>
    <dbReference type="NCBI Taxonomy" id="1149755"/>
    <lineage>
        <taxon>Eukaryota</taxon>
        <taxon>Fungi</taxon>
        <taxon>Dikarya</taxon>
        <taxon>Ascomycota</taxon>
        <taxon>Pezizomycotina</taxon>
        <taxon>Leotiomycetes</taxon>
        <taxon>Helotiales</taxon>
        <taxon>Hyaloscyphaceae</taxon>
        <taxon>Hyaloscypha</taxon>
        <taxon>Hyaloscypha variabilis</taxon>
    </lineage>
</organism>
<protein>
    <submittedName>
        <fullName evidence="1">Uncharacterized protein</fullName>
    </submittedName>
</protein>
<sequence length="91" mass="10784">MKVLNFVDDLGILLICRPLFFLLNLDIVNLFDDMGISLLMRPLRTLPQTWPASLDRWMFGARDQKYPAEYYDEWSSQWAAWAEWEQQNAKG</sequence>
<evidence type="ECO:0000313" key="1">
    <source>
        <dbReference type="EMBL" id="PMD30825.1"/>
    </source>
</evidence>